<dbReference type="OMA" id="LEWIEMQ"/>
<evidence type="ECO:0000313" key="10">
    <source>
        <dbReference type="RefSeq" id="XP_018006564.1"/>
    </source>
</evidence>
<evidence type="ECO:0000256" key="3">
    <source>
        <dbReference type="ARBA" id="ARBA00022676"/>
    </source>
</evidence>
<name>A0A8B7N023_HYAAZ</name>
<evidence type="ECO:0000256" key="6">
    <source>
        <dbReference type="ARBA" id="ARBA00022989"/>
    </source>
</evidence>
<keyword evidence="7 8" id="KW-0472">Membrane</keyword>
<protein>
    <recommendedName>
        <fullName evidence="8">Glycosyltransferase family 92 protein</fullName>
        <ecNumber evidence="8">2.4.1.-</ecNumber>
    </recommendedName>
</protein>
<dbReference type="GO" id="GO:0016757">
    <property type="term" value="F:glycosyltransferase activity"/>
    <property type="evidence" value="ECO:0007669"/>
    <property type="project" value="UniProtKB-UniRule"/>
</dbReference>
<dbReference type="AlphaFoldDB" id="A0A8B7N023"/>
<sequence>MTSARVLFSCLILVTALSCLLILYLFLYLSSRSHSLMPTSAKIISSVNRPSRAYQVISNSEIKTRFDTLQILKCHEPPKTSSVIEKNNKFWQVVKNRDVFLYSAFYDVRYRYEGENFHFVRIIATARGALKEGYASNSDDGLMCHFWFPERKLPTLVIAELKEIWIQEFHSHPPADTYHSYLISCPVPHEFKITNTMPSHVSVSTTECDSLSNFLPVQKEGLSDVRRRLPKRQYLVCVKGLNFIEDISYRLIEWVELILILGATKIDFYVYHVHEATWNVLRYYEATGVAQIISMTLPGDQPNEPDARTRYLKEDVWQKRRNELVTYNDCLYRNMYLYNFIIPLDIDEVPVPVQEKNWSDMFHRMFKSDPFLLKKYSSFSAPNSFFFTKWNQTLPGLSTESNLKEQPTTKKTNLFLNIHNYREKFNTKAQYEEEMTRRKFHMLNHRMRSTNFSRPGHNIKSFVSTKNTLLTFNHYSLYTLLPSLQKNLQLNSSIIQLNHYQEKCSRYILSECISTFDRHAVADDIILKYSDQLKIRVEKTHRNLLRYINNST</sequence>
<feature type="transmembrane region" description="Helical" evidence="8">
    <location>
        <begin position="6"/>
        <end position="29"/>
    </location>
</feature>
<dbReference type="PANTHER" id="PTHR21461:SF69">
    <property type="entry name" value="GLYCOSYLTRANSFERASE FAMILY 92 PROTEIN"/>
    <property type="match status" value="1"/>
</dbReference>
<keyword evidence="9" id="KW-1185">Reference proteome</keyword>
<dbReference type="EC" id="2.4.1.-" evidence="8"/>
<gene>
    <name evidence="10" type="primary">LOC108664482</name>
</gene>
<dbReference type="PANTHER" id="PTHR21461">
    <property type="entry name" value="GLYCOSYLTRANSFERASE FAMILY 92 PROTEIN"/>
    <property type="match status" value="1"/>
</dbReference>
<evidence type="ECO:0000256" key="4">
    <source>
        <dbReference type="ARBA" id="ARBA00022679"/>
    </source>
</evidence>
<keyword evidence="3 8" id="KW-0328">Glycosyltransferase</keyword>
<organism evidence="9 10">
    <name type="scientific">Hyalella azteca</name>
    <name type="common">Amphipod</name>
    <dbReference type="NCBI Taxonomy" id="294128"/>
    <lineage>
        <taxon>Eukaryota</taxon>
        <taxon>Metazoa</taxon>
        <taxon>Ecdysozoa</taxon>
        <taxon>Arthropoda</taxon>
        <taxon>Crustacea</taxon>
        <taxon>Multicrustacea</taxon>
        <taxon>Malacostraca</taxon>
        <taxon>Eumalacostraca</taxon>
        <taxon>Peracarida</taxon>
        <taxon>Amphipoda</taxon>
        <taxon>Senticaudata</taxon>
        <taxon>Talitrida</taxon>
        <taxon>Talitroidea</taxon>
        <taxon>Hyalellidae</taxon>
        <taxon>Hyalella</taxon>
    </lineage>
</organism>
<dbReference type="InterPro" id="IPR008166">
    <property type="entry name" value="Glyco_transf_92"/>
</dbReference>
<evidence type="ECO:0000256" key="8">
    <source>
        <dbReference type="RuleBase" id="RU366017"/>
    </source>
</evidence>
<dbReference type="PROSITE" id="PS51257">
    <property type="entry name" value="PROKAR_LIPOPROTEIN"/>
    <property type="match status" value="1"/>
</dbReference>
<keyword evidence="6 8" id="KW-1133">Transmembrane helix</keyword>
<dbReference type="Pfam" id="PF01697">
    <property type="entry name" value="Glyco_transf_92"/>
    <property type="match status" value="1"/>
</dbReference>
<keyword evidence="4 8" id="KW-0808">Transferase</keyword>
<comment type="subcellular location">
    <subcellularLocation>
        <location evidence="1">Membrane</location>
        <topology evidence="1">Single-pass membrane protein</topology>
    </subcellularLocation>
</comment>
<dbReference type="RefSeq" id="XP_018006564.1">
    <property type="nucleotide sequence ID" value="XM_018151075.2"/>
</dbReference>
<dbReference type="GO" id="GO:0005737">
    <property type="term" value="C:cytoplasm"/>
    <property type="evidence" value="ECO:0007669"/>
    <property type="project" value="TreeGrafter"/>
</dbReference>
<dbReference type="Proteomes" id="UP000694843">
    <property type="component" value="Unplaced"/>
</dbReference>
<evidence type="ECO:0000256" key="1">
    <source>
        <dbReference type="ARBA" id="ARBA00004167"/>
    </source>
</evidence>
<evidence type="ECO:0000313" key="9">
    <source>
        <dbReference type="Proteomes" id="UP000694843"/>
    </source>
</evidence>
<dbReference type="GO" id="GO:0016020">
    <property type="term" value="C:membrane"/>
    <property type="evidence" value="ECO:0007669"/>
    <property type="project" value="UniProtKB-SubCell"/>
</dbReference>
<dbReference type="KEGG" id="hazt:108664482"/>
<comment type="similarity">
    <text evidence="2 8">Belongs to the glycosyltransferase 92 family.</text>
</comment>
<accession>A0A8B7N023</accession>
<dbReference type="OrthoDB" id="6333478at2759"/>
<reference evidence="10" key="1">
    <citation type="submission" date="2025-08" db="UniProtKB">
        <authorList>
            <consortium name="RefSeq"/>
        </authorList>
    </citation>
    <scope>IDENTIFICATION</scope>
    <source>
        <tissue evidence="10">Whole organism</tissue>
    </source>
</reference>
<keyword evidence="5 8" id="KW-0812">Transmembrane</keyword>
<dbReference type="GeneID" id="108664482"/>
<evidence type="ECO:0000256" key="2">
    <source>
        <dbReference type="ARBA" id="ARBA00007647"/>
    </source>
</evidence>
<evidence type="ECO:0000256" key="7">
    <source>
        <dbReference type="ARBA" id="ARBA00023136"/>
    </source>
</evidence>
<evidence type="ECO:0000256" key="5">
    <source>
        <dbReference type="ARBA" id="ARBA00022692"/>
    </source>
</evidence>
<proteinExistence type="inferred from homology"/>